<gene>
    <name evidence="1" type="ORF">A2633_00075</name>
</gene>
<name>A0A1G2K602_9BACT</name>
<sequence>MATDGPTPPPCDSEIFEKGEVVARLEARSNATENWVKTVARLANARVDWHYGGGIAVVLHLGDSASRTRVVAAMRQLESTLDGRVLRILG</sequence>
<protein>
    <submittedName>
        <fullName evidence="1">Uncharacterized protein</fullName>
    </submittedName>
</protein>
<evidence type="ECO:0000313" key="2">
    <source>
        <dbReference type="Proteomes" id="UP000177152"/>
    </source>
</evidence>
<dbReference type="EMBL" id="MHQC01000024">
    <property type="protein sequence ID" value="OGZ94862.1"/>
    <property type="molecule type" value="Genomic_DNA"/>
</dbReference>
<dbReference type="AlphaFoldDB" id="A0A1G2K602"/>
<comment type="caution">
    <text evidence="1">The sequence shown here is derived from an EMBL/GenBank/DDBJ whole genome shotgun (WGS) entry which is preliminary data.</text>
</comment>
<evidence type="ECO:0000313" key="1">
    <source>
        <dbReference type="EMBL" id="OGZ94862.1"/>
    </source>
</evidence>
<reference evidence="1 2" key="1">
    <citation type="journal article" date="2016" name="Nat. Commun.">
        <title>Thousands of microbial genomes shed light on interconnected biogeochemical processes in an aquifer system.</title>
        <authorList>
            <person name="Anantharaman K."/>
            <person name="Brown C.T."/>
            <person name="Hug L.A."/>
            <person name="Sharon I."/>
            <person name="Castelle C.J."/>
            <person name="Probst A.J."/>
            <person name="Thomas B.C."/>
            <person name="Singh A."/>
            <person name="Wilkins M.J."/>
            <person name="Karaoz U."/>
            <person name="Brodie E.L."/>
            <person name="Williams K.H."/>
            <person name="Hubbard S.S."/>
            <person name="Banfield J.F."/>
        </authorList>
    </citation>
    <scope>NUCLEOTIDE SEQUENCE [LARGE SCALE GENOMIC DNA]</scope>
</reference>
<accession>A0A1G2K602</accession>
<dbReference type="Proteomes" id="UP000177152">
    <property type="component" value="Unassembled WGS sequence"/>
</dbReference>
<proteinExistence type="predicted"/>
<organism evidence="1 2">
    <name type="scientific">Candidatus Sungbacteria bacterium RIFCSPHIGHO2_01_FULL_47_32</name>
    <dbReference type="NCBI Taxonomy" id="1802264"/>
    <lineage>
        <taxon>Bacteria</taxon>
        <taxon>Candidatus Sungiibacteriota</taxon>
    </lineage>
</organism>